<accession>A0A8T2RZ77</accession>
<evidence type="ECO:0000313" key="3">
    <source>
        <dbReference type="EMBL" id="KAH7301760.1"/>
    </source>
</evidence>
<dbReference type="GO" id="GO:0097196">
    <property type="term" value="C:Shu complex"/>
    <property type="evidence" value="ECO:0007669"/>
    <property type="project" value="TreeGrafter"/>
</dbReference>
<gene>
    <name evidence="3" type="ORF">KP509_23G041100</name>
</gene>
<keyword evidence="4" id="KW-1185">Reference proteome</keyword>
<dbReference type="AlphaFoldDB" id="A0A8T2RZ77"/>
<comment type="caution">
    <text evidence="3">The sequence shown here is derived from an EMBL/GenBank/DDBJ whole genome shotgun (WGS) entry which is preliminary data.</text>
</comment>
<dbReference type="PROSITE" id="PS50966">
    <property type="entry name" value="ZF_SWIM"/>
    <property type="match status" value="1"/>
</dbReference>
<dbReference type="GO" id="GO:0008270">
    <property type="term" value="F:zinc ion binding"/>
    <property type="evidence" value="ECO:0007669"/>
    <property type="project" value="UniProtKB-KW"/>
</dbReference>
<keyword evidence="1" id="KW-0479">Metal-binding</keyword>
<feature type="domain" description="SWIM-type" evidence="2">
    <location>
        <begin position="69"/>
        <end position="118"/>
    </location>
</feature>
<dbReference type="InterPro" id="IPR007527">
    <property type="entry name" value="Znf_SWIM"/>
</dbReference>
<proteinExistence type="predicted"/>
<sequence length="153" mass="17112">MAAAAAGEAILDSIRPLTNGSSHPSYSLSDEQLSMLHFLYGKNLERAMRILDQNGVYRIVGEPSKRVVFQVVGESKNSEKYLCFPKHFCSCHSFFFDVVGRGEQLSCKHQLAARIAEALEIRQHMVVPDEKLAILLFIKVQSREGYSCAICNC</sequence>
<dbReference type="GO" id="GO:0000724">
    <property type="term" value="P:double-strand break repair via homologous recombination"/>
    <property type="evidence" value="ECO:0007669"/>
    <property type="project" value="TreeGrafter"/>
</dbReference>
<dbReference type="OMA" id="YTCYTSC"/>
<evidence type="ECO:0000256" key="1">
    <source>
        <dbReference type="PROSITE-ProRule" id="PRU00325"/>
    </source>
</evidence>
<reference evidence="3 4" key="1">
    <citation type="submission" date="2021-08" db="EMBL/GenBank/DDBJ databases">
        <title>WGS assembly of Ceratopteris richardii.</title>
        <authorList>
            <person name="Marchant D.B."/>
            <person name="Chen G."/>
            <person name="Jenkins J."/>
            <person name="Shu S."/>
            <person name="Leebens-Mack J."/>
            <person name="Grimwood J."/>
            <person name="Schmutz J."/>
            <person name="Soltis P."/>
            <person name="Soltis D."/>
            <person name="Chen Z.-H."/>
        </authorList>
    </citation>
    <scope>NUCLEOTIDE SEQUENCE [LARGE SCALE GENOMIC DNA]</scope>
    <source>
        <strain evidence="3">Whitten #5841</strain>
        <tissue evidence="3">Leaf</tissue>
    </source>
</reference>
<dbReference type="EMBL" id="CM035428">
    <property type="protein sequence ID" value="KAH7301760.1"/>
    <property type="molecule type" value="Genomic_DNA"/>
</dbReference>
<evidence type="ECO:0000313" key="4">
    <source>
        <dbReference type="Proteomes" id="UP000825935"/>
    </source>
</evidence>
<keyword evidence="1" id="KW-0862">Zinc</keyword>
<organism evidence="3 4">
    <name type="scientific">Ceratopteris richardii</name>
    <name type="common">Triangle waterfern</name>
    <dbReference type="NCBI Taxonomy" id="49495"/>
    <lineage>
        <taxon>Eukaryota</taxon>
        <taxon>Viridiplantae</taxon>
        <taxon>Streptophyta</taxon>
        <taxon>Embryophyta</taxon>
        <taxon>Tracheophyta</taxon>
        <taxon>Polypodiopsida</taxon>
        <taxon>Polypodiidae</taxon>
        <taxon>Polypodiales</taxon>
        <taxon>Pteridineae</taxon>
        <taxon>Pteridaceae</taxon>
        <taxon>Parkerioideae</taxon>
        <taxon>Ceratopteris</taxon>
    </lineage>
</organism>
<dbReference type="OrthoDB" id="337581at2759"/>
<evidence type="ECO:0000259" key="2">
    <source>
        <dbReference type="PROSITE" id="PS50966"/>
    </source>
</evidence>
<dbReference type="PANTHER" id="PTHR28498">
    <property type="entry name" value="ZINC FINGER SWIM DOMAIN-CONTAINING PROTEIN 7"/>
    <property type="match status" value="1"/>
</dbReference>
<protein>
    <recommendedName>
        <fullName evidence="2">SWIM-type domain-containing protein</fullName>
    </recommendedName>
</protein>
<name>A0A8T2RZ77_CERRI</name>
<dbReference type="Proteomes" id="UP000825935">
    <property type="component" value="Chromosome 23"/>
</dbReference>
<dbReference type="PANTHER" id="PTHR28498:SF1">
    <property type="entry name" value="ZINC FINGER SWIM DOMAIN-CONTAINING PROTEIN 7"/>
    <property type="match status" value="1"/>
</dbReference>
<keyword evidence="1" id="KW-0863">Zinc-finger</keyword>